<evidence type="ECO:0000313" key="3">
    <source>
        <dbReference type="Proteomes" id="UP000002730"/>
    </source>
</evidence>
<proteinExistence type="predicted"/>
<gene>
    <name evidence="2" type="ordered locus">Clocel_0071</name>
</gene>
<keyword evidence="1" id="KW-1133">Transmembrane helix</keyword>
<protein>
    <recommendedName>
        <fullName evidence="4">DUF3784 domain-containing protein</fullName>
    </recommendedName>
</protein>
<dbReference type="KEGG" id="ccb:Clocel_0071"/>
<reference evidence="2 3" key="1">
    <citation type="submission" date="2010-08" db="EMBL/GenBank/DDBJ databases">
        <title>Complete sequence of Clostridium cellulovorans 743B.</title>
        <authorList>
            <consortium name="US DOE Joint Genome Institute"/>
            <person name="Lucas S."/>
            <person name="Copeland A."/>
            <person name="Lapidus A."/>
            <person name="Cheng J.-F."/>
            <person name="Bruce D."/>
            <person name="Goodwin L."/>
            <person name="Pitluck S."/>
            <person name="Chertkov O."/>
            <person name="Detter J.C."/>
            <person name="Han C."/>
            <person name="Tapia R."/>
            <person name="Land M."/>
            <person name="Hauser L."/>
            <person name="Chang Y.-J."/>
            <person name="Jeffries C."/>
            <person name="Kyrpides N."/>
            <person name="Ivanova N."/>
            <person name="Mikhailova N."/>
            <person name="Hemme C.L."/>
            <person name="Woyke T."/>
        </authorList>
    </citation>
    <scope>NUCLEOTIDE SEQUENCE [LARGE SCALE GENOMIC DNA]</scope>
    <source>
        <strain evidence="3">ATCC 35296 / DSM 3052 / OCM 3 / 743B</strain>
    </source>
</reference>
<dbReference type="AlphaFoldDB" id="D9SMS5"/>
<sequence>MSREMIAIIMIVIGAILAATGILINKKGISIPGTGKEYMKVKAFLNIFIGVVSIILGAIFLVINVEVIFVQIAIFVVLILIVLLDFLLKKTVK</sequence>
<evidence type="ECO:0000313" key="2">
    <source>
        <dbReference type="EMBL" id="ADL49860.1"/>
    </source>
</evidence>
<feature type="transmembrane region" description="Helical" evidence="1">
    <location>
        <begin position="44"/>
        <end position="63"/>
    </location>
</feature>
<feature type="transmembrane region" description="Helical" evidence="1">
    <location>
        <begin position="69"/>
        <end position="88"/>
    </location>
</feature>
<dbReference type="RefSeq" id="WP_010077634.1">
    <property type="nucleotide sequence ID" value="NC_014393.1"/>
</dbReference>
<evidence type="ECO:0000256" key="1">
    <source>
        <dbReference type="SAM" id="Phobius"/>
    </source>
</evidence>
<dbReference type="STRING" id="573061.Clocel_0071"/>
<accession>D9SMS5</accession>
<keyword evidence="1" id="KW-0472">Membrane</keyword>
<name>D9SMS5_CLOC7</name>
<organism evidence="2 3">
    <name type="scientific">Clostridium cellulovorans (strain ATCC 35296 / DSM 3052 / OCM 3 / 743B)</name>
    <dbReference type="NCBI Taxonomy" id="573061"/>
    <lineage>
        <taxon>Bacteria</taxon>
        <taxon>Bacillati</taxon>
        <taxon>Bacillota</taxon>
        <taxon>Clostridia</taxon>
        <taxon>Eubacteriales</taxon>
        <taxon>Clostridiaceae</taxon>
        <taxon>Clostridium</taxon>
    </lineage>
</organism>
<feature type="transmembrane region" description="Helical" evidence="1">
    <location>
        <begin position="6"/>
        <end position="24"/>
    </location>
</feature>
<evidence type="ECO:0008006" key="4">
    <source>
        <dbReference type="Google" id="ProtNLM"/>
    </source>
</evidence>
<keyword evidence="1" id="KW-0812">Transmembrane</keyword>
<dbReference type="EMBL" id="CP002160">
    <property type="protein sequence ID" value="ADL49860.1"/>
    <property type="molecule type" value="Genomic_DNA"/>
</dbReference>
<keyword evidence="3" id="KW-1185">Reference proteome</keyword>
<dbReference type="Proteomes" id="UP000002730">
    <property type="component" value="Chromosome"/>
</dbReference>
<dbReference type="HOGENOM" id="CLU_2394531_0_0_9"/>